<name>A0AAN8Y980_SOLBU</name>
<evidence type="ECO:0000313" key="2">
    <source>
        <dbReference type="Proteomes" id="UP001371456"/>
    </source>
</evidence>
<organism evidence="1 2">
    <name type="scientific">Solanum bulbocastanum</name>
    <name type="common">Wild potato</name>
    <dbReference type="NCBI Taxonomy" id="147425"/>
    <lineage>
        <taxon>Eukaryota</taxon>
        <taxon>Viridiplantae</taxon>
        <taxon>Streptophyta</taxon>
        <taxon>Embryophyta</taxon>
        <taxon>Tracheophyta</taxon>
        <taxon>Spermatophyta</taxon>
        <taxon>Magnoliopsida</taxon>
        <taxon>eudicotyledons</taxon>
        <taxon>Gunneridae</taxon>
        <taxon>Pentapetalae</taxon>
        <taxon>asterids</taxon>
        <taxon>lamiids</taxon>
        <taxon>Solanales</taxon>
        <taxon>Solanaceae</taxon>
        <taxon>Solanoideae</taxon>
        <taxon>Solaneae</taxon>
        <taxon>Solanum</taxon>
    </lineage>
</organism>
<comment type="caution">
    <text evidence="1">The sequence shown here is derived from an EMBL/GenBank/DDBJ whole genome shotgun (WGS) entry which is preliminary data.</text>
</comment>
<sequence>MIHCLVDSNGTEFEVIATYGLHTIEDRKGLWTAVDTLSQMVKHLWLMMGDFNAILRGKCKIRCQALDSETRDFEQCLINNGLT</sequence>
<keyword evidence="2" id="KW-1185">Reference proteome</keyword>
<proteinExistence type="predicted"/>
<gene>
    <name evidence="1" type="ORF">RDI58_017845</name>
</gene>
<evidence type="ECO:0000313" key="1">
    <source>
        <dbReference type="EMBL" id="KAK6784390.1"/>
    </source>
</evidence>
<dbReference type="EMBL" id="JBANQN010000007">
    <property type="protein sequence ID" value="KAK6784390.1"/>
    <property type="molecule type" value="Genomic_DNA"/>
</dbReference>
<dbReference type="SUPFAM" id="SSF56219">
    <property type="entry name" value="DNase I-like"/>
    <property type="match status" value="1"/>
</dbReference>
<dbReference type="AlphaFoldDB" id="A0AAN8Y980"/>
<protein>
    <submittedName>
        <fullName evidence="1">Uncharacterized protein</fullName>
    </submittedName>
</protein>
<accession>A0AAN8Y980</accession>
<dbReference type="InterPro" id="IPR036691">
    <property type="entry name" value="Endo/exonu/phosph_ase_sf"/>
</dbReference>
<dbReference type="Gene3D" id="3.60.10.10">
    <property type="entry name" value="Endonuclease/exonuclease/phosphatase"/>
    <property type="match status" value="1"/>
</dbReference>
<dbReference type="Proteomes" id="UP001371456">
    <property type="component" value="Unassembled WGS sequence"/>
</dbReference>
<reference evidence="1 2" key="1">
    <citation type="submission" date="2024-02" db="EMBL/GenBank/DDBJ databases">
        <title>de novo genome assembly of Solanum bulbocastanum strain 11H21.</title>
        <authorList>
            <person name="Hosaka A.J."/>
        </authorList>
    </citation>
    <scope>NUCLEOTIDE SEQUENCE [LARGE SCALE GENOMIC DNA]</scope>
    <source>
        <tissue evidence="1">Young leaves</tissue>
    </source>
</reference>